<feature type="signal peptide" evidence="8">
    <location>
        <begin position="1"/>
        <end position="21"/>
    </location>
</feature>
<evidence type="ECO:0000256" key="2">
    <source>
        <dbReference type="ARBA" id="ARBA00022475"/>
    </source>
</evidence>
<evidence type="ECO:0000256" key="6">
    <source>
        <dbReference type="ARBA" id="ARBA00023180"/>
    </source>
</evidence>
<keyword evidence="5" id="KW-0472">Membrane</keyword>
<proteinExistence type="predicted"/>
<dbReference type="GeneID" id="85315644"/>
<evidence type="ECO:0000256" key="8">
    <source>
        <dbReference type="SAM" id="SignalP"/>
    </source>
</evidence>
<evidence type="ECO:0000256" key="4">
    <source>
        <dbReference type="ARBA" id="ARBA00022729"/>
    </source>
</evidence>
<evidence type="ECO:0000256" key="5">
    <source>
        <dbReference type="ARBA" id="ARBA00023136"/>
    </source>
</evidence>
<gene>
    <name evidence="10" type="ORF">QBC33DRAFT_611681</name>
</gene>
<dbReference type="EMBL" id="MU839011">
    <property type="protein sequence ID" value="KAK1766469.1"/>
    <property type="molecule type" value="Genomic_DNA"/>
</dbReference>
<keyword evidence="7" id="KW-0449">Lipoprotein</keyword>
<evidence type="ECO:0000259" key="9">
    <source>
        <dbReference type="Pfam" id="PF20238"/>
    </source>
</evidence>
<keyword evidence="11" id="KW-1185">Reference proteome</keyword>
<organism evidence="10 11">
    <name type="scientific">Phialemonium atrogriseum</name>
    <dbReference type="NCBI Taxonomy" id="1093897"/>
    <lineage>
        <taxon>Eukaryota</taxon>
        <taxon>Fungi</taxon>
        <taxon>Dikarya</taxon>
        <taxon>Ascomycota</taxon>
        <taxon>Pezizomycotina</taxon>
        <taxon>Sordariomycetes</taxon>
        <taxon>Sordariomycetidae</taxon>
        <taxon>Cephalothecales</taxon>
        <taxon>Cephalothecaceae</taxon>
        <taxon>Phialemonium</taxon>
    </lineage>
</organism>
<keyword evidence="3" id="KW-0336">GPI-anchor</keyword>
<feature type="domain" description="Copper acquisition factor BIM1-like" evidence="9">
    <location>
        <begin position="21"/>
        <end position="179"/>
    </location>
</feature>
<dbReference type="Proteomes" id="UP001244011">
    <property type="component" value="Unassembled WGS sequence"/>
</dbReference>
<evidence type="ECO:0000313" key="10">
    <source>
        <dbReference type="EMBL" id="KAK1766469.1"/>
    </source>
</evidence>
<dbReference type="GO" id="GO:0005886">
    <property type="term" value="C:plasma membrane"/>
    <property type="evidence" value="ECO:0007669"/>
    <property type="project" value="UniProtKB-SubCell"/>
</dbReference>
<keyword evidence="2" id="KW-1003">Cell membrane</keyword>
<comment type="caution">
    <text evidence="10">The sequence shown here is derived from an EMBL/GenBank/DDBJ whole genome shotgun (WGS) entry which is preliminary data.</text>
</comment>
<dbReference type="InterPro" id="IPR046936">
    <property type="entry name" value="BIM1-like"/>
</dbReference>
<accession>A0AAJ0FLA4</accession>
<dbReference type="CDD" id="cd21176">
    <property type="entry name" value="LPMO_auxiliary-like"/>
    <property type="match status" value="1"/>
</dbReference>
<dbReference type="AlphaFoldDB" id="A0AAJ0FLA4"/>
<evidence type="ECO:0000256" key="3">
    <source>
        <dbReference type="ARBA" id="ARBA00022622"/>
    </source>
</evidence>
<keyword evidence="6" id="KW-0325">Glycoprotein</keyword>
<comment type="subcellular location">
    <subcellularLocation>
        <location evidence="1">Cell membrane</location>
        <topology evidence="1">Lipid-anchor</topology>
        <topology evidence="1">GPI-anchor</topology>
    </subcellularLocation>
</comment>
<dbReference type="PANTHER" id="PTHR34992:SF10">
    <property type="entry name" value="COPPER ACQUISITION FACTOR BIM1-LIKE DOMAIN-CONTAINING PROTEIN"/>
    <property type="match status" value="1"/>
</dbReference>
<reference evidence="10" key="1">
    <citation type="submission" date="2023-06" db="EMBL/GenBank/DDBJ databases">
        <title>Genome-scale phylogeny and comparative genomics of the fungal order Sordariales.</title>
        <authorList>
            <consortium name="Lawrence Berkeley National Laboratory"/>
            <person name="Hensen N."/>
            <person name="Bonometti L."/>
            <person name="Westerberg I."/>
            <person name="Brannstrom I.O."/>
            <person name="Guillou S."/>
            <person name="Cros-Aarteil S."/>
            <person name="Calhoun S."/>
            <person name="Haridas S."/>
            <person name="Kuo A."/>
            <person name="Mondo S."/>
            <person name="Pangilinan J."/>
            <person name="Riley R."/>
            <person name="Labutti K."/>
            <person name="Andreopoulos B."/>
            <person name="Lipzen A."/>
            <person name="Chen C."/>
            <person name="Yanf M."/>
            <person name="Daum C."/>
            <person name="Ng V."/>
            <person name="Clum A."/>
            <person name="Steindorff A."/>
            <person name="Ohm R."/>
            <person name="Martin F."/>
            <person name="Silar P."/>
            <person name="Natvig D."/>
            <person name="Lalanne C."/>
            <person name="Gautier V."/>
            <person name="Ament-Velasquez S.L."/>
            <person name="Kruys A."/>
            <person name="Hutchinson M.I."/>
            <person name="Powell A.J."/>
            <person name="Barry K."/>
            <person name="Miller A.N."/>
            <person name="Grigoriev I.V."/>
            <person name="Debuchy R."/>
            <person name="Gladieux P."/>
            <person name="Thoren M.H."/>
            <person name="Johannesson H."/>
        </authorList>
    </citation>
    <scope>NUCLEOTIDE SEQUENCE</scope>
    <source>
        <strain evidence="10">8032-3</strain>
    </source>
</reference>
<dbReference type="PANTHER" id="PTHR34992">
    <property type="entry name" value="HYPHAL ANASTAMOSIS-7 PROTEIN"/>
    <property type="match status" value="1"/>
</dbReference>
<feature type="chain" id="PRO_5042484916" description="Copper acquisition factor BIM1-like domain-containing protein" evidence="8">
    <location>
        <begin position="22"/>
        <end position="214"/>
    </location>
</feature>
<name>A0AAJ0FLA4_9PEZI</name>
<evidence type="ECO:0000256" key="1">
    <source>
        <dbReference type="ARBA" id="ARBA00004609"/>
    </source>
</evidence>
<dbReference type="InterPro" id="IPR046530">
    <property type="entry name" value="BIM1-like_dom"/>
</dbReference>
<keyword evidence="4 8" id="KW-0732">Signal</keyword>
<protein>
    <recommendedName>
        <fullName evidence="9">Copper acquisition factor BIM1-like domain-containing protein</fullName>
    </recommendedName>
</protein>
<dbReference type="Pfam" id="PF20238">
    <property type="entry name" value="BIM1-like_dom"/>
    <property type="match status" value="1"/>
</dbReference>
<dbReference type="RefSeq" id="XP_060282682.1">
    <property type="nucleotide sequence ID" value="XM_060432457.1"/>
</dbReference>
<evidence type="ECO:0000256" key="7">
    <source>
        <dbReference type="ARBA" id="ARBA00023288"/>
    </source>
</evidence>
<dbReference type="GO" id="GO:0098552">
    <property type="term" value="C:side of membrane"/>
    <property type="evidence" value="ECO:0007669"/>
    <property type="project" value="UniProtKB-KW"/>
</dbReference>
<evidence type="ECO:0000313" key="11">
    <source>
        <dbReference type="Proteomes" id="UP001244011"/>
    </source>
</evidence>
<sequence>MAGIGTVSITIACLLVGIAHGHVVITYPGWRGNNLIVNDEFPYGMQRSYPCGGLSATQNRTAWPITNGALAMQPGWFAGHATALMYINLGLGSEPDTYSPMVPMFRLTGPSDNPYPGTVCLPQVSPPQGVVPKNGDLATIQVVQTLKSGASLYSCADIVFTDDPSKLPPVSADNCFNSTTIHAEAVQVTATSEKSSAARGISGLSALLSFLPFI</sequence>